<comment type="catalytic activity">
    <reaction evidence="12">
        <text>(sulfur carrier)-H + L-cysteine = (sulfur carrier)-SH + L-alanine</text>
        <dbReference type="Rhea" id="RHEA:43892"/>
        <dbReference type="Rhea" id="RHEA-COMP:14737"/>
        <dbReference type="Rhea" id="RHEA-COMP:14739"/>
        <dbReference type="ChEBI" id="CHEBI:29917"/>
        <dbReference type="ChEBI" id="CHEBI:35235"/>
        <dbReference type="ChEBI" id="CHEBI:57972"/>
        <dbReference type="ChEBI" id="CHEBI:64428"/>
        <dbReference type="EC" id="2.8.1.7"/>
    </reaction>
</comment>
<keyword evidence="9" id="KW-0411">Iron-sulfur</keyword>
<dbReference type="EC" id="2.8.1.7" evidence="4"/>
<dbReference type="InterPro" id="IPR015422">
    <property type="entry name" value="PyrdxlP-dep_Trfase_small"/>
</dbReference>
<evidence type="ECO:0000256" key="2">
    <source>
        <dbReference type="ARBA" id="ARBA00003120"/>
    </source>
</evidence>
<dbReference type="PROSITE" id="PS00595">
    <property type="entry name" value="AA_TRANSFER_CLASS_5"/>
    <property type="match status" value="1"/>
</dbReference>
<dbReference type="Gene3D" id="3.40.640.10">
    <property type="entry name" value="Type I PLP-dependent aspartate aminotransferase-like (Major domain)"/>
    <property type="match status" value="1"/>
</dbReference>
<evidence type="ECO:0000256" key="3">
    <source>
        <dbReference type="ARBA" id="ARBA00006490"/>
    </source>
</evidence>
<reference evidence="15 16" key="1">
    <citation type="journal article" date="2015" name="Stand. Genomic Sci.">
        <title>Genomic Encyclopedia of Bacterial and Archaeal Type Strains, Phase III: the genomes of soil and plant-associated and newly described type strains.</title>
        <authorList>
            <person name="Whitman W.B."/>
            <person name="Woyke T."/>
            <person name="Klenk H.P."/>
            <person name="Zhou Y."/>
            <person name="Lilburn T.G."/>
            <person name="Beck B.J."/>
            <person name="De Vos P."/>
            <person name="Vandamme P."/>
            <person name="Eisen J.A."/>
            <person name="Garrity G."/>
            <person name="Hugenholtz P."/>
            <person name="Kyrpides N.C."/>
        </authorList>
    </citation>
    <scope>NUCLEOTIDE SEQUENCE [LARGE SCALE GENOMIC DNA]</scope>
    <source>
        <strain evidence="15 16">CGMCC 1.10136</strain>
    </source>
</reference>
<evidence type="ECO:0000256" key="5">
    <source>
        <dbReference type="ARBA" id="ARBA00022679"/>
    </source>
</evidence>
<dbReference type="PIRSF" id="PIRSF005572">
    <property type="entry name" value="NifS"/>
    <property type="match status" value="1"/>
</dbReference>
<dbReference type="SUPFAM" id="SSF53383">
    <property type="entry name" value="PLP-dependent transferases"/>
    <property type="match status" value="1"/>
</dbReference>
<evidence type="ECO:0000256" key="4">
    <source>
        <dbReference type="ARBA" id="ARBA00012239"/>
    </source>
</evidence>
<dbReference type="GO" id="GO:0031071">
    <property type="term" value="F:cysteine desulfurase activity"/>
    <property type="evidence" value="ECO:0007669"/>
    <property type="project" value="UniProtKB-EC"/>
</dbReference>
<dbReference type="PANTHER" id="PTHR11601">
    <property type="entry name" value="CYSTEINE DESULFURYLASE FAMILY MEMBER"/>
    <property type="match status" value="1"/>
</dbReference>
<comment type="caution">
    <text evidence="15">The sequence shown here is derived from an EMBL/GenBank/DDBJ whole genome shotgun (WGS) entry which is preliminary data.</text>
</comment>
<sequence>MSENMKPSLPIYLDYNATTPVAPEVLTAMLPYLGEHFGNPSSSHPYGIRARQAVMQAREAVAALIGTQPDEVIFTGSATEANNLALLGAARVAGPGKRHLVVSAIEHPAVMAPAEYMKTLGWEVTTLPVDGYGRVDPEDLRRALRPDTFMVSVMHANNEIGTVQPVAELAEIARSHGCLIHTDAAQSAGKIALDVDALGVDLLTLAGHKFYAPKGVGALYVRHGTPLAGILHGAEQEHGLRPGTENVPHIVALGAAATLADGRLNEAVMRMKAARDALHTQLAEGVPELVLNGHSEFRLPNTLHVSFPHVTGRTLLAEAAAVVAASVGSACHSEGDTVSGVLAAMGIDTARAAGAIRLSTGWATTLQDIERAADALIVAWRRLAHQ</sequence>
<dbReference type="InterPro" id="IPR015421">
    <property type="entry name" value="PyrdxlP-dep_Trfase_major"/>
</dbReference>
<evidence type="ECO:0000259" key="14">
    <source>
        <dbReference type="Pfam" id="PF00266"/>
    </source>
</evidence>
<dbReference type="GO" id="GO:0046872">
    <property type="term" value="F:metal ion binding"/>
    <property type="evidence" value="ECO:0007669"/>
    <property type="project" value="UniProtKB-KW"/>
</dbReference>
<evidence type="ECO:0000313" key="15">
    <source>
        <dbReference type="EMBL" id="TWI09066.1"/>
    </source>
</evidence>
<comment type="function">
    <text evidence="2">Catalyzes the removal of elemental sulfur atoms from cysteine to produce alanine. Seems to participate in the biosynthesis of the nitrogenase metalloclusters by providing the inorganic sulfur required for the Fe-S core formation.</text>
</comment>
<accession>A0A562LNB1</accession>
<dbReference type="InterPro" id="IPR000192">
    <property type="entry name" value="Aminotrans_V_dom"/>
</dbReference>
<evidence type="ECO:0000256" key="9">
    <source>
        <dbReference type="ARBA" id="ARBA00023014"/>
    </source>
</evidence>
<dbReference type="FunFam" id="3.40.640.10:FF:000084">
    <property type="entry name" value="IscS-like cysteine desulfurase"/>
    <property type="match status" value="1"/>
</dbReference>
<dbReference type="InterPro" id="IPR020578">
    <property type="entry name" value="Aminotrans_V_PyrdxlP_BS"/>
</dbReference>
<dbReference type="RefSeq" id="WP_228972602.1">
    <property type="nucleotide sequence ID" value="NZ_VLKP01000009.1"/>
</dbReference>
<feature type="domain" description="Aminotransferase class V" evidence="14">
    <location>
        <begin position="11"/>
        <end position="371"/>
    </location>
</feature>
<organism evidence="15 16">
    <name type="scientific">Aerolutibacter ruishenii</name>
    <dbReference type="NCBI Taxonomy" id="686800"/>
    <lineage>
        <taxon>Bacteria</taxon>
        <taxon>Pseudomonadati</taxon>
        <taxon>Pseudomonadota</taxon>
        <taxon>Gammaproteobacteria</taxon>
        <taxon>Lysobacterales</taxon>
        <taxon>Lysobacteraceae</taxon>
        <taxon>Aerolutibacter</taxon>
    </lineage>
</organism>
<comment type="similarity">
    <text evidence="3">Belongs to the class-V pyridoxal-phosphate-dependent aminotransferase family. NifS/IscS subfamily.</text>
</comment>
<protein>
    <recommendedName>
        <fullName evidence="4">cysteine desulfurase</fullName>
        <ecNumber evidence="4">2.8.1.7</ecNumber>
    </recommendedName>
    <alternativeName>
        <fullName evidence="11">Nitrogenase metalloclusters biosynthesis protein NifS</fullName>
    </alternativeName>
</protein>
<keyword evidence="7" id="KW-0663">Pyridoxal phosphate</keyword>
<keyword evidence="10" id="KW-0535">Nitrogen fixation</keyword>
<evidence type="ECO:0000256" key="6">
    <source>
        <dbReference type="ARBA" id="ARBA00022723"/>
    </source>
</evidence>
<dbReference type="GO" id="GO:0051536">
    <property type="term" value="F:iron-sulfur cluster binding"/>
    <property type="evidence" value="ECO:0007669"/>
    <property type="project" value="UniProtKB-KW"/>
</dbReference>
<dbReference type="InterPro" id="IPR015424">
    <property type="entry name" value="PyrdxlP-dep_Trfase"/>
</dbReference>
<keyword evidence="6" id="KW-0479">Metal-binding</keyword>
<keyword evidence="16" id="KW-1185">Reference proteome</keyword>
<evidence type="ECO:0000256" key="8">
    <source>
        <dbReference type="ARBA" id="ARBA00023004"/>
    </source>
</evidence>
<evidence type="ECO:0000256" key="10">
    <source>
        <dbReference type="ARBA" id="ARBA00023231"/>
    </source>
</evidence>
<evidence type="ECO:0000256" key="13">
    <source>
        <dbReference type="RuleBase" id="RU004504"/>
    </source>
</evidence>
<keyword evidence="5" id="KW-0808">Transferase</keyword>
<comment type="cofactor">
    <cofactor evidence="1 13">
        <name>pyridoxal 5'-phosphate</name>
        <dbReference type="ChEBI" id="CHEBI:597326"/>
    </cofactor>
</comment>
<gene>
    <name evidence="15" type="ORF">IP93_02224</name>
</gene>
<dbReference type="Gene3D" id="3.90.1150.10">
    <property type="entry name" value="Aspartate Aminotransferase, domain 1"/>
    <property type="match status" value="1"/>
</dbReference>
<dbReference type="Proteomes" id="UP000316471">
    <property type="component" value="Unassembled WGS sequence"/>
</dbReference>
<dbReference type="Pfam" id="PF00266">
    <property type="entry name" value="Aminotran_5"/>
    <property type="match status" value="1"/>
</dbReference>
<dbReference type="AlphaFoldDB" id="A0A562LNB1"/>
<dbReference type="InterPro" id="IPR016454">
    <property type="entry name" value="Cysteine_dSase"/>
</dbReference>
<dbReference type="PANTHER" id="PTHR11601:SF34">
    <property type="entry name" value="CYSTEINE DESULFURASE"/>
    <property type="match status" value="1"/>
</dbReference>
<proteinExistence type="inferred from homology"/>
<dbReference type="EMBL" id="VLKP01000009">
    <property type="protein sequence ID" value="TWI09066.1"/>
    <property type="molecule type" value="Genomic_DNA"/>
</dbReference>
<name>A0A562LNB1_9GAMM</name>
<evidence type="ECO:0000313" key="16">
    <source>
        <dbReference type="Proteomes" id="UP000316471"/>
    </source>
</evidence>
<evidence type="ECO:0000256" key="11">
    <source>
        <dbReference type="ARBA" id="ARBA00031911"/>
    </source>
</evidence>
<dbReference type="Gene3D" id="1.10.260.50">
    <property type="match status" value="1"/>
</dbReference>
<keyword evidence="8" id="KW-0408">Iron</keyword>
<evidence type="ECO:0000256" key="7">
    <source>
        <dbReference type="ARBA" id="ARBA00022898"/>
    </source>
</evidence>
<evidence type="ECO:0000256" key="1">
    <source>
        <dbReference type="ARBA" id="ARBA00001933"/>
    </source>
</evidence>
<evidence type="ECO:0000256" key="12">
    <source>
        <dbReference type="ARBA" id="ARBA00050776"/>
    </source>
</evidence>